<dbReference type="Gene3D" id="3.90.850.10">
    <property type="entry name" value="Fumarylacetoacetase-like, C-terminal domain"/>
    <property type="match status" value="1"/>
</dbReference>
<gene>
    <name evidence="1" type="primary">mhpD</name>
    <name evidence="1" type="ORF">V144x_12680</name>
</gene>
<organism evidence="1 2">
    <name type="scientific">Gimesia aquarii</name>
    <dbReference type="NCBI Taxonomy" id="2527964"/>
    <lineage>
        <taxon>Bacteria</taxon>
        <taxon>Pseudomonadati</taxon>
        <taxon>Planctomycetota</taxon>
        <taxon>Planctomycetia</taxon>
        <taxon>Planctomycetales</taxon>
        <taxon>Planctomycetaceae</taxon>
        <taxon>Gimesia</taxon>
    </lineage>
</organism>
<name>A0A517VS25_9PLAN</name>
<dbReference type="GO" id="GO:0005737">
    <property type="term" value="C:cytoplasm"/>
    <property type="evidence" value="ECO:0007669"/>
    <property type="project" value="TreeGrafter"/>
</dbReference>
<sequence length="263" mass="28981">MNPTERSMTLCQEWATRQLSDYDARQPGTIFAEGVMLSIVEGYQLQSAVAELRHQRGERIIGYKVGCTSPKIRSQLGIDHCVSGRLYDSELHKSGAVLSRKEYANLAIEGELAIELSREPTPEDFSEMKLPACVACLFPVVELHNLVMQGEQPSAGELIAHNALHAGIVRATGISPEEASGETSLAIFANAQLLEECRGPSLIQTIHTSLKWLMEMMRTRDDRLCAGQIILTGSIPSLIPIEEDCHIHVEAPPFGRVEVEFTT</sequence>
<dbReference type="InterPro" id="IPR050772">
    <property type="entry name" value="Hydratase-Decarb/MhpD_sf"/>
</dbReference>
<dbReference type="EC" id="4.2.1.80" evidence="1"/>
<reference evidence="1 2" key="1">
    <citation type="submission" date="2019-03" db="EMBL/GenBank/DDBJ databases">
        <title>Deep-cultivation of Planctomycetes and their phenomic and genomic characterization uncovers novel biology.</title>
        <authorList>
            <person name="Wiegand S."/>
            <person name="Jogler M."/>
            <person name="Boedeker C."/>
            <person name="Pinto D."/>
            <person name="Vollmers J."/>
            <person name="Rivas-Marin E."/>
            <person name="Kohn T."/>
            <person name="Peeters S.H."/>
            <person name="Heuer A."/>
            <person name="Rast P."/>
            <person name="Oberbeckmann S."/>
            <person name="Bunk B."/>
            <person name="Jeske O."/>
            <person name="Meyerdierks A."/>
            <person name="Storesund J.E."/>
            <person name="Kallscheuer N."/>
            <person name="Luecker S."/>
            <person name="Lage O.M."/>
            <person name="Pohl T."/>
            <person name="Merkel B.J."/>
            <person name="Hornburger P."/>
            <person name="Mueller R.-W."/>
            <person name="Bruemmer F."/>
            <person name="Labrenz M."/>
            <person name="Spormann A.M."/>
            <person name="Op den Camp H."/>
            <person name="Overmann J."/>
            <person name="Amann R."/>
            <person name="Jetten M.S.M."/>
            <person name="Mascher T."/>
            <person name="Medema M.H."/>
            <person name="Devos D.P."/>
            <person name="Kaster A.-K."/>
            <person name="Ovreas L."/>
            <person name="Rohde M."/>
            <person name="Galperin M.Y."/>
            <person name="Jogler C."/>
        </authorList>
    </citation>
    <scope>NUCLEOTIDE SEQUENCE [LARGE SCALE GENOMIC DNA]</scope>
    <source>
        <strain evidence="1 2">V144</strain>
    </source>
</reference>
<dbReference type="GO" id="GO:0008684">
    <property type="term" value="F:2-oxopent-4-enoate hydratase activity"/>
    <property type="evidence" value="ECO:0007669"/>
    <property type="project" value="UniProtKB-EC"/>
</dbReference>
<dbReference type="InterPro" id="IPR036663">
    <property type="entry name" value="Fumarylacetoacetase_C_sf"/>
</dbReference>
<dbReference type="Proteomes" id="UP000318704">
    <property type="component" value="Chromosome"/>
</dbReference>
<dbReference type="PANTHER" id="PTHR30143:SF0">
    <property type="entry name" value="2-KETO-4-PENTENOATE HYDRATASE"/>
    <property type="match status" value="1"/>
</dbReference>
<dbReference type="PANTHER" id="PTHR30143">
    <property type="entry name" value="ACID HYDRATASE"/>
    <property type="match status" value="1"/>
</dbReference>
<dbReference type="EMBL" id="CP037920">
    <property type="protein sequence ID" value="QDT95821.1"/>
    <property type="molecule type" value="Genomic_DNA"/>
</dbReference>
<dbReference type="KEGG" id="gaw:V144x_12680"/>
<protein>
    <submittedName>
        <fullName evidence="1">2-keto-4-pentenoate hydratase</fullName>
        <ecNumber evidence="1">4.2.1.80</ecNumber>
    </submittedName>
</protein>
<proteinExistence type="predicted"/>
<evidence type="ECO:0000313" key="2">
    <source>
        <dbReference type="Proteomes" id="UP000318704"/>
    </source>
</evidence>
<accession>A0A517VS25</accession>
<dbReference type="RefSeq" id="WP_144982920.1">
    <property type="nucleotide sequence ID" value="NZ_CP037920.1"/>
</dbReference>
<evidence type="ECO:0000313" key="1">
    <source>
        <dbReference type="EMBL" id="QDT95821.1"/>
    </source>
</evidence>
<dbReference type="AlphaFoldDB" id="A0A517VS25"/>
<keyword evidence="1" id="KW-0456">Lyase</keyword>
<dbReference type="SUPFAM" id="SSF56529">
    <property type="entry name" value="FAH"/>
    <property type="match status" value="1"/>
</dbReference>